<gene>
    <name evidence="2" type="ordered locus">Meso_2120</name>
</gene>
<dbReference type="AlphaFoldDB" id="Q11GG3"/>
<proteinExistence type="predicted"/>
<name>Q11GG3_CHESB</name>
<feature type="domain" description="Extensin-like C-terminal" evidence="1">
    <location>
        <begin position="77"/>
        <end position="249"/>
    </location>
</feature>
<evidence type="ECO:0000259" key="1">
    <source>
        <dbReference type="Pfam" id="PF06904"/>
    </source>
</evidence>
<dbReference type="STRING" id="266779.Meso_2120"/>
<organism evidence="2">
    <name type="scientific">Chelativorans sp. (strain BNC1)</name>
    <dbReference type="NCBI Taxonomy" id="266779"/>
    <lineage>
        <taxon>Bacteria</taxon>
        <taxon>Pseudomonadati</taxon>
        <taxon>Pseudomonadota</taxon>
        <taxon>Alphaproteobacteria</taxon>
        <taxon>Hyphomicrobiales</taxon>
        <taxon>Phyllobacteriaceae</taxon>
        <taxon>Chelativorans</taxon>
    </lineage>
</organism>
<dbReference type="InterPro" id="IPR009683">
    <property type="entry name" value="Extensin-like_C"/>
</dbReference>
<dbReference type="Pfam" id="PF06904">
    <property type="entry name" value="Extensin-like_C"/>
    <property type="match status" value="1"/>
</dbReference>
<evidence type="ECO:0000313" key="2">
    <source>
        <dbReference type="EMBL" id="ABG63512.1"/>
    </source>
</evidence>
<accession>Q11GG3</accession>
<dbReference type="EMBL" id="CP000390">
    <property type="protein sequence ID" value="ABG63512.1"/>
    <property type="molecule type" value="Genomic_DNA"/>
</dbReference>
<dbReference type="HOGENOM" id="CLU_043272_2_0_5"/>
<dbReference type="KEGG" id="mes:Meso_2120"/>
<reference evidence="2" key="1">
    <citation type="submission" date="2006-06" db="EMBL/GenBank/DDBJ databases">
        <title>Complete sequence of chromosome of Chelativorans sp. BNC1.</title>
        <authorList>
            <consortium name="US DOE Joint Genome Institute"/>
            <person name="Copeland A."/>
            <person name="Lucas S."/>
            <person name="Lapidus A."/>
            <person name="Barry K."/>
            <person name="Detter J.C."/>
            <person name="Glavina del Rio T."/>
            <person name="Hammon N."/>
            <person name="Israni S."/>
            <person name="Dalin E."/>
            <person name="Tice H."/>
            <person name="Pitluck S."/>
            <person name="Chertkov O."/>
            <person name="Brettin T."/>
            <person name="Bruce D."/>
            <person name="Han C."/>
            <person name="Tapia R."/>
            <person name="Gilna P."/>
            <person name="Schmutz J."/>
            <person name="Larimer F."/>
            <person name="Land M."/>
            <person name="Hauser L."/>
            <person name="Kyrpides N."/>
            <person name="Mikhailova N."/>
            <person name="Richardson P."/>
        </authorList>
    </citation>
    <scope>NUCLEOTIDE SEQUENCE</scope>
    <source>
        <strain evidence="2">BNC1</strain>
    </source>
</reference>
<sequence length="249" mass="26937">MDLPPSAPERKTFLCRALPRLLLLLIFHASLFAIDFAAAGSVQLPDQAPIPQPRGDVLPKAAKERQEQAPLSSAEKACRKELRTLGVEFTDASNVTADGGCSLPHPIEVTKLSKRMRLEPPALLECSTALAAARFFQSEGKALARKHFEADIETVQQASGYVCRPIGDGKDLSQHAFGKALDVSGLVFSDKQEIKVGQYGDGGKPAAFLKALRAAACGPFSTVLGPGTNADHEDHFHFDTKKRRKAYCR</sequence>
<protein>
    <submittedName>
        <fullName evidence="2">Extensin-like protein</fullName>
    </submittedName>
</protein>
<dbReference type="eggNOG" id="COG3921">
    <property type="taxonomic scope" value="Bacteria"/>
</dbReference>